<dbReference type="EMBL" id="CP015136">
    <property type="protein sequence ID" value="AMY07361.1"/>
    <property type="molecule type" value="Genomic_DNA"/>
</dbReference>
<dbReference type="GO" id="GO:0102318">
    <property type="term" value="F:2-deoxystreptamine glucosyltransferase activity"/>
    <property type="evidence" value="ECO:0007669"/>
    <property type="project" value="UniProtKB-EC"/>
</dbReference>
<proteinExistence type="predicted"/>
<keyword evidence="4" id="KW-1185">Reference proteome</keyword>
<dbReference type="Proteomes" id="UP000076079">
    <property type="component" value="Chromosome"/>
</dbReference>
<dbReference type="RefSeq" id="WP_110169321.1">
    <property type="nucleotide sequence ID" value="NZ_CP015136.1"/>
</dbReference>
<dbReference type="AlphaFoldDB" id="A0A143PFR5"/>
<evidence type="ECO:0000256" key="1">
    <source>
        <dbReference type="ARBA" id="ARBA00022679"/>
    </source>
</evidence>
<feature type="domain" description="Glycosyl transferase family 1" evidence="2">
    <location>
        <begin position="176"/>
        <end position="329"/>
    </location>
</feature>
<name>A0A143PFR5_LUTPR</name>
<dbReference type="GO" id="GO:0009103">
    <property type="term" value="P:lipopolysaccharide biosynthetic process"/>
    <property type="evidence" value="ECO:0007669"/>
    <property type="project" value="TreeGrafter"/>
</dbReference>
<dbReference type="Pfam" id="PF00534">
    <property type="entry name" value="Glycos_transf_1"/>
    <property type="match status" value="1"/>
</dbReference>
<dbReference type="STRING" id="1855912.LuPra_00528"/>
<dbReference type="SUPFAM" id="SSF53756">
    <property type="entry name" value="UDP-Glycosyltransferase/glycogen phosphorylase"/>
    <property type="match status" value="1"/>
</dbReference>
<keyword evidence="3" id="KW-0328">Glycosyltransferase</keyword>
<protein>
    <submittedName>
        <fullName evidence="3">2-deoxystreptamine glucosyltransferase</fullName>
        <ecNumber evidence="3">2.4.1.284</ecNumber>
    </submittedName>
</protein>
<dbReference type="PANTHER" id="PTHR46401">
    <property type="entry name" value="GLYCOSYLTRANSFERASE WBBK-RELATED"/>
    <property type="match status" value="1"/>
</dbReference>
<evidence type="ECO:0000313" key="3">
    <source>
        <dbReference type="EMBL" id="AMY07361.1"/>
    </source>
</evidence>
<keyword evidence="1 3" id="KW-0808">Transferase</keyword>
<dbReference type="Gene3D" id="3.40.50.2000">
    <property type="entry name" value="Glycogen Phosphorylase B"/>
    <property type="match status" value="2"/>
</dbReference>
<dbReference type="EC" id="2.4.1.284" evidence="3"/>
<organism evidence="3 4">
    <name type="scientific">Luteitalea pratensis</name>
    <dbReference type="NCBI Taxonomy" id="1855912"/>
    <lineage>
        <taxon>Bacteria</taxon>
        <taxon>Pseudomonadati</taxon>
        <taxon>Acidobacteriota</taxon>
        <taxon>Vicinamibacteria</taxon>
        <taxon>Vicinamibacterales</taxon>
        <taxon>Vicinamibacteraceae</taxon>
        <taxon>Luteitalea</taxon>
    </lineage>
</organism>
<accession>A0A143PFR5</accession>
<dbReference type="KEGG" id="abac:LuPra_00528"/>
<dbReference type="CDD" id="cd03801">
    <property type="entry name" value="GT4_PimA-like"/>
    <property type="match status" value="1"/>
</dbReference>
<dbReference type="OrthoDB" id="267399at2"/>
<sequence>MLSVHQWVPAAHKGDAIGDSARRVRDLLRARGHESDIFALTIDDDLRHEIRPFADPAARRGDVTIFHFALPSPMTAAFASLPGGRVLQYHNITPAHFFADYAPQIYRLAMLGRQELATLVGHADLALGDSSYNRDELDALGFAPTGVMPIAVDLDRITRAPRRPALEKVLGDGLINFLFVGRIAPNKKIEDHIRLAEHYKRYVDSHYRFIFVGRHDAVPSYYATMRALMEKYRMPADRFWFTGPVPNADLAAFYRCASVYISLSEHEGFCVPLLEAMAASVPVLAYGATAVPETMGGAGVVFAPKDLELAAELLGRLTYDDRLRADIIRGQHARLDAFSEARMQAHLDTLLAPFA</sequence>
<reference evidence="4" key="2">
    <citation type="submission" date="2016-04" db="EMBL/GenBank/DDBJ databases">
        <title>First Complete Genome Sequence of a Subdivision 6 Acidobacterium.</title>
        <authorList>
            <person name="Huang S."/>
            <person name="Vieira S."/>
            <person name="Bunk B."/>
            <person name="Riedel T."/>
            <person name="Sproeer C."/>
            <person name="Overmann J."/>
        </authorList>
    </citation>
    <scope>NUCLEOTIDE SEQUENCE [LARGE SCALE GENOMIC DNA]</scope>
    <source>
        <strain evidence="4">DSM 100886 HEG_-6_39</strain>
    </source>
</reference>
<dbReference type="InterPro" id="IPR001296">
    <property type="entry name" value="Glyco_trans_1"/>
</dbReference>
<gene>
    <name evidence="3" type="primary">kanF_1</name>
    <name evidence="3" type="ORF">LuPra_00528</name>
</gene>
<reference evidence="3 4" key="1">
    <citation type="journal article" date="2016" name="Genome Announc.">
        <title>First Complete Genome Sequence of a Subdivision 6 Acidobacterium Strain.</title>
        <authorList>
            <person name="Huang S."/>
            <person name="Vieira S."/>
            <person name="Bunk B."/>
            <person name="Riedel T."/>
            <person name="Sproer C."/>
            <person name="Overmann J."/>
        </authorList>
    </citation>
    <scope>NUCLEOTIDE SEQUENCE [LARGE SCALE GENOMIC DNA]</scope>
    <source>
        <strain evidence="4">DSM 100886 HEG_-6_39</strain>
    </source>
</reference>
<evidence type="ECO:0000313" key="4">
    <source>
        <dbReference type="Proteomes" id="UP000076079"/>
    </source>
</evidence>
<evidence type="ECO:0000259" key="2">
    <source>
        <dbReference type="Pfam" id="PF00534"/>
    </source>
</evidence>
<dbReference type="PANTHER" id="PTHR46401:SF2">
    <property type="entry name" value="GLYCOSYLTRANSFERASE WBBK-RELATED"/>
    <property type="match status" value="1"/>
</dbReference>